<dbReference type="InterPro" id="IPR014729">
    <property type="entry name" value="Rossmann-like_a/b/a_fold"/>
</dbReference>
<dbReference type="InterPro" id="IPR006016">
    <property type="entry name" value="UspA"/>
</dbReference>
<evidence type="ECO:0000313" key="3">
    <source>
        <dbReference type="EMBL" id="TYB83027.1"/>
    </source>
</evidence>
<dbReference type="SUPFAM" id="SSF52402">
    <property type="entry name" value="Adenine nucleotide alpha hydrolases-like"/>
    <property type="match status" value="1"/>
</dbReference>
<dbReference type="AlphaFoldDB" id="A0A5D0RN57"/>
<dbReference type="Proteomes" id="UP000322080">
    <property type="component" value="Unassembled WGS sequence"/>
</dbReference>
<accession>A0A5D0RN57</accession>
<dbReference type="PRINTS" id="PR01438">
    <property type="entry name" value="UNVRSLSTRESS"/>
</dbReference>
<evidence type="ECO:0000313" key="4">
    <source>
        <dbReference type="Proteomes" id="UP000322080"/>
    </source>
</evidence>
<proteinExistence type="inferred from homology"/>
<dbReference type="EMBL" id="VSIY01000003">
    <property type="protein sequence ID" value="TYB83027.1"/>
    <property type="molecule type" value="Genomic_DNA"/>
</dbReference>
<name>A0A5D0RN57_9RHOB</name>
<dbReference type="PANTHER" id="PTHR46268:SF6">
    <property type="entry name" value="UNIVERSAL STRESS PROTEIN UP12"/>
    <property type="match status" value="1"/>
</dbReference>
<dbReference type="Pfam" id="PF00582">
    <property type="entry name" value="Usp"/>
    <property type="match status" value="1"/>
</dbReference>
<protein>
    <submittedName>
        <fullName evidence="3">Universal stress protein</fullName>
    </submittedName>
</protein>
<reference evidence="3" key="1">
    <citation type="submission" date="2019-08" db="EMBL/GenBank/DDBJ databases">
        <title>Identification of a novel species of the genus Boseongicola.</title>
        <authorList>
            <person name="Zhang X.-Q."/>
        </authorList>
    </citation>
    <scope>NUCLEOTIDE SEQUENCE [LARGE SCALE GENOMIC DNA]</scope>
    <source>
        <strain evidence="3">HY14</strain>
    </source>
</reference>
<sequence>MYQNILVPVAFDQGRDTNRSIEIAEAIAGTDATITALHVIEEIPSYVAQYLPENQIADNIREIEASLAKTLSDHPAIKIVVIEGHAGHSIVDYAEANKTDCIVIASHRPGFQDWFLGSTAARVVRHAPCSVHVVR</sequence>
<dbReference type="Gene3D" id="3.40.50.620">
    <property type="entry name" value="HUPs"/>
    <property type="match status" value="1"/>
</dbReference>
<comment type="caution">
    <text evidence="3">The sequence shown here is derived from an EMBL/GenBank/DDBJ whole genome shotgun (WGS) entry which is preliminary data.</text>
</comment>
<keyword evidence="4" id="KW-1185">Reference proteome</keyword>
<dbReference type="PANTHER" id="PTHR46268">
    <property type="entry name" value="STRESS RESPONSE PROTEIN NHAX"/>
    <property type="match status" value="1"/>
</dbReference>
<dbReference type="InterPro" id="IPR006015">
    <property type="entry name" value="Universal_stress_UspA"/>
</dbReference>
<dbReference type="RefSeq" id="WP_148376117.1">
    <property type="nucleotide sequence ID" value="NZ_VSIY01000003.1"/>
</dbReference>
<comment type="similarity">
    <text evidence="1">Belongs to the universal stress protein A family.</text>
</comment>
<evidence type="ECO:0000259" key="2">
    <source>
        <dbReference type="Pfam" id="PF00582"/>
    </source>
</evidence>
<organism evidence="3 4">
    <name type="scientific">Maritimibacter fusiformis</name>
    <dbReference type="NCBI Taxonomy" id="2603819"/>
    <lineage>
        <taxon>Bacteria</taxon>
        <taxon>Pseudomonadati</taxon>
        <taxon>Pseudomonadota</taxon>
        <taxon>Alphaproteobacteria</taxon>
        <taxon>Rhodobacterales</taxon>
        <taxon>Roseobacteraceae</taxon>
        <taxon>Maritimibacter</taxon>
    </lineage>
</organism>
<feature type="domain" description="UspA" evidence="2">
    <location>
        <begin position="1"/>
        <end position="135"/>
    </location>
</feature>
<evidence type="ECO:0000256" key="1">
    <source>
        <dbReference type="ARBA" id="ARBA00008791"/>
    </source>
</evidence>
<dbReference type="CDD" id="cd00293">
    <property type="entry name" value="USP-like"/>
    <property type="match status" value="1"/>
</dbReference>
<gene>
    <name evidence="3" type="ORF">FVF75_02255</name>
</gene>